<dbReference type="Proteomes" id="UP001501920">
    <property type="component" value="Chromosome 6"/>
</dbReference>
<keyword evidence="2" id="KW-0732">Signal</keyword>
<evidence type="ECO:0000256" key="2">
    <source>
        <dbReference type="SAM" id="SignalP"/>
    </source>
</evidence>
<feature type="domain" description="Ig-like" evidence="3">
    <location>
        <begin position="124"/>
        <end position="201"/>
    </location>
</feature>
<organism evidence="4 5">
    <name type="scientific">Pygocentrus nattereri</name>
    <name type="common">Red-bellied piranha</name>
    <dbReference type="NCBI Taxonomy" id="42514"/>
    <lineage>
        <taxon>Eukaryota</taxon>
        <taxon>Metazoa</taxon>
        <taxon>Chordata</taxon>
        <taxon>Craniata</taxon>
        <taxon>Vertebrata</taxon>
        <taxon>Euteleostomi</taxon>
        <taxon>Actinopterygii</taxon>
        <taxon>Neopterygii</taxon>
        <taxon>Teleostei</taxon>
        <taxon>Ostariophysi</taxon>
        <taxon>Characiformes</taxon>
        <taxon>Characoidei</taxon>
        <taxon>Pygocentrus</taxon>
    </lineage>
</organism>
<dbReference type="InterPro" id="IPR003599">
    <property type="entry name" value="Ig_sub"/>
</dbReference>
<reference evidence="4 5" key="1">
    <citation type="submission" date="2020-10" db="EMBL/GenBank/DDBJ databases">
        <title>Pygocentrus nattereri (red-bellied piranha) genome, fPygNat1, primary haplotype.</title>
        <authorList>
            <person name="Myers G."/>
            <person name="Meyer A."/>
            <person name="Karagic N."/>
            <person name="Pippel M."/>
            <person name="Winkler S."/>
            <person name="Tracey A."/>
            <person name="Wood J."/>
            <person name="Formenti G."/>
            <person name="Howe K."/>
            <person name="Fedrigo O."/>
            <person name="Jarvis E.D."/>
        </authorList>
    </citation>
    <scope>NUCLEOTIDE SEQUENCE [LARGE SCALE GENOMIC DNA]</scope>
</reference>
<dbReference type="PANTHER" id="PTHR47633:SF4">
    <property type="entry name" value="MYOPALLADIN ISOFORM X1"/>
    <property type="match status" value="1"/>
</dbReference>
<evidence type="ECO:0000313" key="4">
    <source>
        <dbReference type="Ensembl" id="ENSPNAP00000048145.1"/>
    </source>
</evidence>
<sequence>MQHLWKSLILIALTVAVTLALPQTKQELTKPPTIIEKPESQDVIPGTRVKFNVLVSGTPPLTIKWFKDKKEVLSGLFFTKPSDSGQYTCKITNDVGSDSCQAMLFVKGLFLDYSLISSYKVSVVKSGQSVVFECQVVGTPEIDTYWFRDGNEISPGAKHKITFGNSLARLEITDADVKDSGVYYCEARNEAGSESCSMELKVKGHSLKLTHPIIQQTEGHSVQFECRVAGSSPMEISWLKDGEPLRSDSEYTMTFDDNSAVLKIAKGEMRHSGEYTCVATNSVGTASCRAKLTLQGLFSCACGSFSWRYRRTGMPRDWIITNKSDLVKGSQRYPYRGQL</sequence>
<dbReference type="SMART" id="SM00408">
    <property type="entry name" value="IGc2"/>
    <property type="match status" value="3"/>
</dbReference>
<dbReference type="InterPro" id="IPR013098">
    <property type="entry name" value="Ig_I-set"/>
</dbReference>
<proteinExistence type="predicted"/>
<feature type="domain" description="Ig-like" evidence="3">
    <location>
        <begin position="32"/>
        <end position="105"/>
    </location>
</feature>
<dbReference type="SMART" id="SM00409">
    <property type="entry name" value="IG"/>
    <property type="match status" value="3"/>
</dbReference>
<dbReference type="SUPFAM" id="SSF48726">
    <property type="entry name" value="Immunoglobulin"/>
    <property type="match status" value="3"/>
</dbReference>
<dbReference type="Ensembl" id="ENSPNAT00000085054.1">
    <property type="protein sequence ID" value="ENSPNAP00000048145.1"/>
    <property type="gene ID" value="ENSPNAG00000034397.1"/>
</dbReference>
<feature type="domain" description="Ig-like" evidence="3">
    <location>
        <begin position="218"/>
        <end position="293"/>
    </location>
</feature>
<keyword evidence="5" id="KW-1185">Reference proteome</keyword>
<dbReference type="FunFam" id="2.60.40.10:FF:000022">
    <property type="entry name" value="Cardiac titin"/>
    <property type="match status" value="2"/>
</dbReference>
<evidence type="ECO:0000256" key="1">
    <source>
        <dbReference type="ARBA" id="ARBA00023319"/>
    </source>
</evidence>
<reference evidence="4" key="3">
    <citation type="submission" date="2025-09" db="UniProtKB">
        <authorList>
            <consortium name="Ensembl"/>
        </authorList>
    </citation>
    <scope>IDENTIFICATION</scope>
</reference>
<dbReference type="GeneTree" id="ENSGT01110000267173"/>
<dbReference type="InterPro" id="IPR007110">
    <property type="entry name" value="Ig-like_dom"/>
</dbReference>
<dbReference type="Pfam" id="PF07679">
    <property type="entry name" value="I-set"/>
    <property type="match status" value="3"/>
</dbReference>
<keyword evidence="1" id="KW-0393">Immunoglobulin domain</keyword>
<dbReference type="AlphaFoldDB" id="A0AAR2J867"/>
<evidence type="ECO:0000313" key="5">
    <source>
        <dbReference type="Proteomes" id="UP001501920"/>
    </source>
</evidence>
<dbReference type="PROSITE" id="PS50835">
    <property type="entry name" value="IG_LIKE"/>
    <property type="match status" value="3"/>
</dbReference>
<feature type="signal peptide" evidence="2">
    <location>
        <begin position="1"/>
        <end position="20"/>
    </location>
</feature>
<reference evidence="4" key="2">
    <citation type="submission" date="2025-08" db="UniProtKB">
        <authorList>
            <consortium name="Ensembl"/>
        </authorList>
    </citation>
    <scope>IDENTIFICATION</scope>
</reference>
<dbReference type="InterPro" id="IPR036179">
    <property type="entry name" value="Ig-like_dom_sf"/>
</dbReference>
<dbReference type="FunFam" id="2.60.40.10:FF:000107">
    <property type="entry name" value="Myosin, light chain kinase a"/>
    <property type="match status" value="1"/>
</dbReference>
<feature type="chain" id="PRO_5043747875" description="Ig-like domain-containing protein" evidence="2">
    <location>
        <begin position="21"/>
        <end position="339"/>
    </location>
</feature>
<dbReference type="InterPro" id="IPR003598">
    <property type="entry name" value="Ig_sub2"/>
</dbReference>
<dbReference type="Gene3D" id="2.60.40.10">
    <property type="entry name" value="Immunoglobulins"/>
    <property type="match status" value="4"/>
</dbReference>
<protein>
    <recommendedName>
        <fullName evidence="3">Ig-like domain-containing protein</fullName>
    </recommendedName>
</protein>
<dbReference type="PANTHER" id="PTHR47633">
    <property type="entry name" value="IMMUNOGLOBULIN"/>
    <property type="match status" value="1"/>
</dbReference>
<accession>A0AAR2J867</accession>
<dbReference type="GO" id="GO:0003007">
    <property type="term" value="P:heart morphogenesis"/>
    <property type="evidence" value="ECO:0007669"/>
    <property type="project" value="UniProtKB-ARBA"/>
</dbReference>
<evidence type="ECO:0000259" key="3">
    <source>
        <dbReference type="PROSITE" id="PS50835"/>
    </source>
</evidence>
<dbReference type="GO" id="GO:0055013">
    <property type="term" value="P:cardiac muscle cell development"/>
    <property type="evidence" value="ECO:0007669"/>
    <property type="project" value="UniProtKB-ARBA"/>
</dbReference>
<name>A0AAR2J867_PYGNA</name>
<dbReference type="InterPro" id="IPR013783">
    <property type="entry name" value="Ig-like_fold"/>
</dbReference>